<reference evidence="1" key="2">
    <citation type="journal article" date="2024" name="Plant">
        <title>Genomic evolution and insights into agronomic trait innovations of Sesamum species.</title>
        <authorList>
            <person name="Miao H."/>
            <person name="Wang L."/>
            <person name="Qu L."/>
            <person name="Liu H."/>
            <person name="Sun Y."/>
            <person name="Le M."/>
            <person name="Wang Q."/>
            <person name="Wei S."/>
            <person name="Zheng Y."/>
            <person name="Lin W."/>
            <person name="Duan Y."/>
            <person name="Cao H."/>
            <person name="Xiong S."/>
            <person name="Wang X."/>
            <person name="Wei L."/>
            <person name="Li C."/>
            <person name="Ma Q."/>
            <person name="Ju M."/>
            <person name="Zhao R."/>
            <person name="Li G."/>
            <person name="Mu C."/>
            <person name="Tian Q."/>
            <person name="Mei H."/>
            <person name="Zhang T."/>
            <person name="Gao T."/>
            <person name="Zhang H."/>
        </authorList>
    </citation>
    <scope>NUCLEOTIDE SEQUENCE</scope>
    <source>
        <strain evidence="1">KEN1</strain>
    </source>
</reference>
<gene>
    <name evidence="1" type="ORF">Slati_2167400</name>
</gene>
<comment type="caution">
    <text evidence="1">The sequence shown here is derived from an EMBL/GenBank/DDBJ whole genome shotgun (WGS) entry which is preliminary data.</text>
</comment>
<dbReference type="AlphaFoldDB" id="A0AAW2WRH1"/>
<sequence length="73" mass="7830">MIGRQCEQAVRRVDMQAKRSVSGDDGHRGFESLQHVKRCGQTAGSMRRHARAGVNVRGRSAGSAYGCGRLSAG</sequence>
<protein>
    <submittedName>
        <fullName evidence="1">Uncharacterized protein</fullName>
    </submittedName>
</protein>
<proteinExistence type="predicted"/>
<reference evidence="1" key="1">
    <citation type="submission" date="2020-06" db="EMBL/GenBank/DDBJ databases">
        <authorList>
            <person name="Li T."/>
            <person name="Hu X."/>
            <person name="Zhang T."/>
            <person name="Song X."/>
            <person name="Zhang H."/>
            <person name="Dai N."/>
            <person name="Sheng W."/>
            <person name="Hou X."/>
            <person name="Wei L."/>
        </authorList>
    </citation>
    <scope>NUCLEOTIDE SEQUENCE</scope>
    <source>
        <strain evidence="1">KEN1</strain>
        <tissue evidence="1">Leaf</tissue>
    </source>
</reference>
<name>A0AAW2WRH1_9LAMI</name>
<organism evidence="1">
    <name type="scientific">Sesamum latifolium</name>
    <dbReference type="NCBI Taxonomy" id="2727402"/>
    <lineage>
        <taxon>Eukaryota</taxon>
        <taxon>Viridiplantae</taxon>
        <taxon>Streptophyta</taxon>
        <taxon>Embryophyta</taxon>
        <taxon>Tracheophyta</taxon>
        <taxon>Spermatophyta</taxon>
        <taxon>Magnoliopsida</taxon>
        <taxon>eudicotyledons</taxon>
        <taxon>Gunneridae</taxon>
        <taxon>Pentapetalae</taxon>
        <taxon>asterids</taxon>
        <taxon>lamiids</taxon>
        <taxon>Lamiales</taxon>
        <taxon>Pedaliaceae</taxon>
        <taxon>Sesamum</taxon>
    </lineage>
</organism>
<dbReference type="EMBL" id="JACGWN010000007">
    <property type="protein sequence ID" value="KAL0444447.1"/>
    <property type="molecule type" value="Genomic_DNA"/>
</dbReference>
<accession>A0AAW2WRH1</accession>
<evidence type="ECO:0000313" key="1">
    <source>
        <dbReference type="EMBL" id="KAL0444447.1"/>
    </source>
</evidence>